<comment type="caution">
    <text evidence="2">The sequence shown here is derived from an EMBL/GenBank/DDBJ whole genome shotgun (WGS) entry which is preliminary data.</text>
</comment>
<name>A0A5M3M8K0_CONPW</name>
<protein>
    <submittedName>
        <fullName evidence="2">Uncharacterized protein</fullName>
    </submittedName>
</protein>
<feature type="region of interest" description="Disordered" evidence="1">
    <location>
        <begin position="198"/>
        <end position="218"/>
    </location>
</feature>
<evidence type="ECO:0000256" key="1">
    <source>
        <dbReference type="SAM" id="MobiDB-lite"/>
    </source>
</evidence>
<feature type="compositionally biased region" description="Low complexity" evidence="1">
    <location>
        <begin position="62"/>
        <end position="87"/>
    </location>
</feature>
<feature type="compositionally biased region" description="Low complexity" evidence="1">
    <location>
        <begin position="43"/>
        <end position="54"/>
    </location>
</feature>
<dbReference type="KEGG" id="cput:CONPUDRAFT_77568"/>
<dbReference type="AlphaFoldDB" id="A0A5M3M8K0"/>
<dbReference type="GeneID" id="19209627"/>
<keyword evidence="3" id="KW-1185">Reference proteome</keyword>
<proteinExistence type="predicted"/>
<accession>A0A5M3M8K0</accession>
<gene>
    <name evidence="2" type="ORF">CONPUDRAFT_77568</name>
</gene>
<dbReference type="Proteomes" id="UP000053558">
    <property type="component" value="Unassembled WGS sequence"/>
</dbReference>
<dbReference type="RefSeq" id="XP_007774752.1">
    <property type="nucleotide sequence ID" value="XM_007776562.1"/>
</dbReference>
<evidence type="ECO:0000313" key="3">
    <source>
        <dbReference type="Proteomes" id="UP000053558"/>
    </source>
</evidence>
<sequence length="218" mass="23108">MSTNNNNRYDLRRRGNEPGAQPGPDTTAASSIPGPCDSAVTPSANGSDSSAVSSLTPLPDDSVAAANTPASPSSEEASPKPSGASSPRLLYSDVLNHGTHVSPLASPYMGNRSVDSHSPDAEALSAYIRNMSVGDETEPKGSKRMSRNEEEPIMEDATSLLERMSDSDLKHLANSHKNFLAKIEMSLQRRIKARTSILTDESESASERENVMPAAPSV</sequence>
<feature type="region of interest" description="Disordered" evidence="1">
    <location>
        <begin position="1"/>
        <end position="89"/>
    </location>
</feature>
<organism evidence="2 3">
    <name type="scientific">Coniophora puteana (strain RWD-64-598)</name>
    <name type="common">Brown rot fungus</name>
    <dbReference type="NCBI Taxonomy" id="741705"/>
    <lineage>
        <taxon>Eukaryota</taxon>
        <taxon>Fungi</taxon>
        <taxon>Dikarya</taxon>
        <taxon>Basidiomycota</taxon>
        <taxon>Agaricomycotina</taxon>
        <taxon>Agaricomycetes</taxon>
        <taxon>Agaricomycetidae</taxon>
        <taxon>Boletales</taxon>
        <taxon>Coniophorineae</taxon>
        <taxon>Coniophoraceae</taxon>
        <taxon>Coniophora</taxon>
    </lineage>
</organism>
<evidence type="ECO:0000313" key="2">
    <source>
        <dbReference type="EMBL" id="EIW75367.1"/>
    </source>
</evidence>
<dbReference type="EMBL" id="JH711589">
    <property type="protein sequence ID" value="EIW75367.1"/>
    <property type="molecule type" value="Genomic_DNA"/>
</dbReference>
<reference evidence="3" key="1">
    <citation type="journal article" date="2012" name="Science">
        <title>The Paleozoic origin of enzymatic lignin decomposition reconstructed from 31 fungal genomes.</title>
        <authorList>
            <person name="Floudas D."/>
            <person name="Binder M."/>
            <person name="Riley R."/>
            <person name="Barry K."/>
            <person name="Blanchette R.A."/>
            <person name="Henrissat B."/>
            <person name="Martinez A.T."/>
            <person name="Otillar R."/>
            <person name="Spatafora J.W."/>
            <person name="Yadav J.S."/>
            <person name="Aerts A."/>
            <person name="Benoit I."/>
            <person name="Boyd A."/>
            <person name="Carlson A."/>
            <person name="Copeland A."/>
            <person name="Coutinho P.M."/>
            <person name="de Vries R.P."/>
            <person name="Ferreira P."/>
            <person name="Findley K."/>
            <person name="Foster B."/>
            <person name="Gaskell J."/>
            <person name="Glotzer D."/>
            <person name="Gorecki P."/>
            <person name="Heitman J."/>
            <person name="Hesse C."/>
            <person name="Hori C."/>
            <person name="Igarashi K."/>
            <person name="Jurgens J.A."/>
            <person name="Kallen N."/>
            <person name="Kersten P."/>
            <person name="Kohler A."/>
            <person name="Kuees U."/>
            <person name="Kumar T.K.A."/>
            <person name="Kuo A."/>
            <person name="LaButti K."/>
            <person name="Larrondo L.F."/>
            <person name="Lindquist E."/>
            <person name="Ling A."/>
            <person name="Lombard V."/>
            <person name="Lucas S."/>
            <person name="Lundell T."/>
            <person name="Martin R."/>
            <person name="McLaughlin D.J."/>
            <person name="Morgenstern I."/>
            <person name="Morin E."/>
            <person name="Murat C."/>
            <person name="Nagy L.G."/>
            <person name="Nolan M."/>
            <person name="Ohm R.A."/>
            <person name="Patyshakuliyeva A."/>
            <person name="Rokas A."/>
            <person name="Ruiz-Duenas F.J."/>
            <person name="Sabat G."/>
            <person name="Salamov A."/>
            <person name="Samejima M."/>
            <person name="Schmutz J."/>
            <person name="Slot J.C."/>
            <person name="St John F."/>
            <person name="Stenlid J."/>
            <person name="Sun H."/>
            <person name="Sun S."/>
            <person name="Syed K."/>
            <person name="Tsang A."/>
            <person name="Wiebenga A."/>
            <person name="Young D."/>
            <person name="Pisabarro A."/>
            <person name="Eastwood D.C."/>
            <person name="Martin F."/>
            <person name="Cullen D."/>
            <person name="Grigoriev I.V."/>
            <person name="Hibbett D.S."/>
        </authorList>
    </citation>
    <scope>NUCLEOTIDE SEQUENCE [LARGE SCALE GENOMIC DNA]</scope>
    <source>
        <strain evidence="3">RWD-64-598 SS2</strain>
    </source>
</reference>